<evidence type="ECO:0000313" key="3">
    <source>
        <dbReference type="Proteomes" id="UP001362999"/>
    </source>
</evidence>
<name>A0AAW0A321_9AGAR</name>
<feature type="region of interest" description="Disordered" evidence="1">
    <location>
        <begin position="164"/>
        <end position="199"/>
    </location>
</feature>
<protein>
    <submittedName>
        <fullName evidence="2">Uncharacterized protein</fullName>
    </submittedName>
</protein>
<evidence type="ECO:0000256" key="1">
    <source>
        <dbReference type="SAM" id="MobiDB-lite"/>
    </source>
</evidence>
<comment type="caution">
    <text evidence="2">The sequence shown here is derived from an EMBL/GenBank/DDBJ whole genome shotgun (WGS) entry which is preliminary data.</text>
</comment>
<proteinExistence type="predicted"/>
<sequence length="199" mass="21868">MGRRRRRHRRPPIIPPLVERDPLRDLSLPFHPLDRGHHTSSFGREAFSERRDVLIPYHAFSQIGGDAMIASFGILGAYRAVHPGSTDGTPAQVEASRLVRAKLAAVFGVALRLQIIDDRVQLPRIIEERAMREFLEDGFLSAWTATEVELVDYSAWGSGGGSWGDDGRAWGSSGPTDSWAPPEPGEDGGTWGDDNWAGA</sequence>
<dbReference type="Proteomes" id="UP001362999">
    <property type="component" value="Unassembled WGS sequence"/>
</dbReference>
<gene>
    <name evidence="2" type="ORF">R3P38DRAFT_3219439</name>
</gene>
<reference evidence="2 3" key="1">
    <citation type="journal article" date="2024" name="J Genomics">
        <title>Draft genome sequencing and assembly of Favolaschia claudopus CIRM-BRFM 2984 isolated from oak limbs.</title>
        <authorList>
            <person name="Navarro D."/>
            <person name="Drula E."/>
            <person name="Chaduli D."/>
            <person name="Cazenave R."/>
            <person name="Ahrendt S."/>
            <person name="Wang J."/>
            <person name="Lipzen A."/>
            <person name="Daum C."/>
            <person name="Barry K."/>
            <person name="Grigoriev I.V."/>
            <person name="Favel A."/>
            <person name="Rosso M.N."/>
            <person name="Martin F."/>
        </authorList>
    </citation>
    <scope>NUCLEOTIDE SEQUENCE [LARGE SCALE GENOMIC DNA]</scope>
    <source>
        <strain evidence="2 3">CIRM-BRFM 2984</strain>
    </source>
</reference>
<organism evidence="2 3">
    <name type="scientific">Favolaschia claudopus</name>
    <dbReference type="NCBI Taxonomy" id="2862362"/>
    <lineage>
        <taxon>Eukaryota</taxon>
        <taxon>Fungi</taxon>
        <taxon>Dikarya</taxon>
        <taxon>Basidiomycota</taxon>
        <taxon>Agaricomycotina</taxon>
        <taxon>Agaricomycetes</taxon>
        <taxon>Agaricomycetidae</taxon>
        <taxon>Agaricales</taxon>
        <taxon>Marasmiineae</taxon>
        <taxon>Mycenaceae</taxon>
        <taxon>Favolaschia</taxon>
    </lineage>
</organism>
<dbReference type="EMBL" id="JAWWNJ010000090">
    <property type="protein sequence ID" value="KAK6997435.1"/>
    <property type="molecule type" value="Genomic_DNA"/>
</dbReference>
<evidence type="ECO:0000313" key="2">
    <source>
        <dbReference type="EMBL" id="KAK6997435.1"/>
    </source>
</evidence>
<accession>A0AAW0A321</accession>
<dbReference type="AlphaFoldDB" id="A0AAW0A321"/>
<keyword evidence="3" id="KW-1185">Reference proteome</keyword>